<dbReference type="RefSeq" id="WP_146292163.1">
    <property type="nucleotide sequence ID" value="NZ_SELH01000016.1"/>
</dbReference>
<evidence type="ECO:0000313" key="2">
    <source>
        <dbReference type="Proteomes" id="UP000319499"/>
    </source>
</evidence>
<gene>
    <name evidence="1" type="ORF">ETU09_04630</name>
</gene>
<keyword evidence="2" id="KW-1185">Reference proteome</keyword>
<evidence type="ECO:0000313" key="1">
    <source>
        <dbReference type="EMBL" id="TWP29131.1"/>
    </source>
</evidence>
<dbReference type="OrthoDB" id="604691at2"/>
<dbReference type="EMBL" id="SELH01000016">
    <property type="protein sequence ID" value="TWP29131.1"/>
    <property type="molecule type" value="Genomic_DNA"/>
</dbReference>
<comment type="caution">
    <text evidence="1">The sequence shown here is derived from an EMBL/GenBank/DDBJ whole genome shotgun (WGS) entry which is preliminary data.</text>
</comment>
<protein>
    <recommendedName>
        <fullName evidence="3">Carboxypeptidase-like regulatory domain-containing protein</fullName>
    </recommendedName>
</protein>
<name>A0A563DGH4_9FLAO</name>
<organism evidence="1 2">
    <name type="scientific">Apibacter muscae</name>
    <dbReference type="NCBI Taxonomy" id="2509004"/>
    <lineage>
        <taxon>Bacteria</taxon>
        <taxon>Pseudomonadati</taxon>
        <taxon>Bacteroidota</taxon>
        <taxon>Flavobacteriia</taxon>
        <taxon>Flavobacteriales</taxon>
        <taxon>Weeksellaceae</taxon>
        <taxon>Apibacter</taxon>
    </lineage>
</organism>
<reference evidence="1 2" key="1">
    <citation type="submission" date="2019-02" db="EMBL/GenBank/DDBJ databases">
        <title>Apibacter muscae sp. nov.: a novel member of the house fly microbiota.</title>
        <authorList>
            <person name="Park R."/>
        </authorList>
    </citation>
    <scope>NUCLEOTIDE SEQUENCE [LARGE SCALE GENOMIC DNA]</scope>
    <source>
        <strain evidence="1 2">AL1</strain>
    </source>
</reference>
<proteinExistence type="predicted"/>
<dbReference type="AlphaFoldDB" id="A0A563DGH4"/>
<sequence length="708" mass="83679">MNNTFIYFIFFISTLVGAQNKKKYNSNAETILHGNYSSKILEKVRENRNVNSVSSLESYEYDLYQKYFIDDYLSAYIDSIDRNKNTREELILIGERVTKFKHEKNSGDKKLILADAVSGFKEPFLELFKQADFQEEFPSILSHEYSQYNFRLIDSTWVEDKKNYIFSFTAKKKLFINGKRGTLYIDSATYAVTKYTGVEYNEMYTRTFENLWKPYENIWYTASQSNQIKLRAIDLASFLPRELKVSKKMVGPWIVIENSVKNLRKKENFSKQEFKGYTYELMEDYSKDSFSKLSTYRNYPLTEKEKNTYEFSTLFHIYPIEKKINLSQNLNRGVLPVGKINLNLLSLASYNDYEGFRFQLGGKTNFKFNPHYSWYGYLGYGTKSTDLNGGIGTEFLLNKEVERKINLQIFADVNPFSRSINRYPESLRDIKQELNFIQNSVFYKYRGGKISYQQDFFKKITTNLILGYEEQKSEYEYSYKNFNKSRWFDQFTTELKIKYSPFAEYMLTPKGKITIKDKPVYLYLNYLRAWNLLGSSLEYDKLNLSLDMSINNSWGRSNLFIESGLVFGDTPLWNVFGSFGDAKKGSNIWKRFSSFGYHAFETMNPEDFFADRYTALYLTHNIRNVNLFNLKKIDISFLYKGLVGNLDHTVLHRFKGSFNTPKKYYQEIGVEFNRIIYYFGLGFYYRIGAYNEGNFDNNLFMKLTFTIF</sequence>
<evidence type="ECO:0008006" key="3">
    <source>
        <dbReference type="Google" id="ProtNLM"/>
    </source>
</evidence>
<dbReference type="Proteomes" id="UP000319499">
    <property type="component" value="Unassembled WGS sequence"/>
</dbReference>
<accession>A0A563DGH4</accession>